<evidence type="ECO:0000313" key="2">
    <source>
        <dbReference type="EMBL" id="NMC63885.1"/>
    </source>
</evidence>
<comment type="caution">
    <text evidence="2">The sequence shown here is derived from an EMBL/GenBank/DDBJ whole genome shotgun (WGS) entry which is preliminary data.</text>
</comment>
<dbReference type="EMBL" id="JAAZON010000547">
    <property type="protein sequence ID" value="NMC63885.1"/>
    <property type="molecule type" value="Genomic_DNA"/>
</dbReference>
<name>A0A7X9IMC5_9DELT</name>
<protein>
    <submittedName>
        <fullName evidence="2">Uncharacterized protein</fullName>
    </submittedName>
</protein>
<dbReference type="Proteomes" id="UP000524246">
    <property type="component" value="Unassembled WGS sequence"/>
</dbReference>
<feature type="region of interest" description="Disordered" evidence="1">
    <location>
        <begin position="324"/>
        <end position="363"/>
    </location>
</feature>
<dbReference type="AlphaFoldDB" id="A0A7X9IMC5"/>
<evidence type="ECO:0000313" key="3">
    <source>
        <dbReference type="Proteomes" id="UP000524246"/>
    </source>
</evidence>
<feature type="compositionally biased region" description="Basic and acidic residues" evidence="1">
    <location>
        <begin position="335"/>
        <end position="346"/>
    </location>
</feature>
<accession>A0A7X9IMC5</accession>
<gene>
    <name evidence="2" type="ORF">GYA55_12045</name>
</gene>
<organism evidence="2 3">
    <name type="scientific">SAR324 cluster bacterium</name>
    <dbReference type="NCBI Taxonomy" id="2024889"/>
    <lineage>
        <taxon>Bacteria</taxon>
        <taxon>Deltaproteobacteria</taxon>
        <taxon>SAR324 cluster</taxon>
    </lineage>
</organism>
<sequence>MGNTFINDIYLTNSIVNFLYAGYQGAFAAQNLLSQLGYKNIDPGEISLIETKLTEIERWKEDLLKGLPIFSSTWKAPQTVASKKAFQTLSELRSDLLKTVGHIKKSLLAEDLAESKEEVKYLIAAFSRQAYSRENYVRGFIEFGESFKHQDVVDNYTKFLPQAEQGLQAAHMFLQIFQSEEKPQAVFFKGLYEECIFLPGVFQAQVHDINILLNSYTEVITYEKLGIIPEHIDSWESIKVNATAAGYWQAWDFTPELAANWLEAQFNDPRSAWFWLNMGFDPGDAREWALAGFFPPAAREWRERGYSLEATLKFLEDQSVRQQVQQRAEAEDKDEWAQLKRSKESESETNQNLLNEKGEPEDS</sequence>
<proteinExistence type="predicted"/>
<evidence type="ECO:0000256" key="1">
    <source>
        <dbReference type="SAM" id="MobiDB-lite"/>
    </source>
</evidence>
<reference evidence="2 3" key="1">
    <citation type="journal article" date="2020" name="Biotechnol. Biofuels">
        <title>New insights from the biogas microbiome by comprehensive genome-resolved metagenomics of nearly 1600 species originating from multiple anaerobic digesters.</title>
        <authorList>
            <person name="Campanaro S."/>
            <person name="Treu L."/>
            <person name="Rodriguez-R L.M."/>
            <person name="Kovalovszki A."/>
            <person name="Ziels R.M."/>
            <person name="Maus I."/>
            <person name="Zhu X."/>
            <person name="Kougias P.G."/>
            <person name="Basile A."/>
            <person name="Luo G."/>
            <person name="Schluter A."/>
            <person name="Konstantinidis K.T."/>
            <person name="Angelidaki I."/>
        </authorList>
    </citation>
    <scope>NUCLEOTIDE SEQUENCE [LARGE SCALE GENOMIC DNA]</scope>
    <source>
        <strain evidence="2">AS27yjCOA_65</strain>
    </source>
</reference>